<sequence length="414" mass="43935">MPPASPPSRIRIRMSARPIDEPHRVASQLELLFDLTFVVAVAAATAELAHHIAGGHGLAGLIPFLQVFFAIWWAWMNFTWFASCYDTDDVAYRLLTMVQMAGVLVLAAGVPAAAGHDDYAIVTLGYFIMRLGLVAQWARAGLEDRERRRTALRYAAGVGLLQVGWVLRLVLDEAGVLPPSLRLPFFLCLAVLELAVPRWAERVNPTTWHPHHIAERYGLFTIILLGESVLAASRGVQGALEAGRGGGALVVVAGSGLVLLFALWWLYFLVEAGEGLTERRHRSFLWGYGHYGIFAALAALGAGLEVAVEQGGHRLEVSPLAVGYAVAVPVAVFLVLIAALHALLTARAAVRPPVVAAGVAAVLLLPLAAPGIGVTAVVAAVAAVCVLLVAVTIARGRRSAGHVHALGADHGQQP</sequence>
<protein>
    <submittedName>
        <fullName evidence="2">Low temperature requirement protein LtrA</fullName>
    </submittedName>
</protein>
<keyword evidence="3" id="KW-1185">Reference proteome</keyword>
<feature type="transmembrane region" description="Helical" evidence="1">
    <location>
        <begin position="58"/>
        <end position="78"/>
    </location>
</feature>
<dbReference type="EMBL" id="PVNG01000016">
    <property type="protein sequence ID" value="PRX60850.1"/>
    <property type="molecule type" value="Genomic_DNA"/>
</dbReference>
<organism evidence="2 3">
    <name type="scientific">Nonomuraea fuscirosea</name>
    <dbReference type="NCBI Taxonomy" id="1291556"/>
    <lineage>
        <taxon>Bacteria</taxon>
        <taxon>Bacillati</taxon>
        <taxon>Actinomycetota</taxon>
        <taxon>Actinomycetes</taxon>
        <taxon>Streptosporangiales</taxon>
        <taxon>Streptosporangiaceae</taxon>
        <taxon>Nonomuraea</taxon>
    </lineage>
</organism>
<dbReference type="PANTHER" id="PTHR36840:SF1">
    <property type="entry name" value="BLL5714 PROTEIN"/>
    <property type="match status" value="1"/>
</dbReference>
<evidence type="ECO:0000313" key="3">
    <source>
        <dbReference type="Proteomes" id="UP000238312"/>
    </source>
</evidence>
<feature type="transmembrane region" description="Helical" evidence="1">
    <location>
        <begin position="320"/>
        <end position="343"/>
    </location>
</feature>
<dbReference type="Proteomes" id="UP000238312">
    <property type="component" value="Unassembled WGS sequence"/>
</dbReference>
<comment type="caution">
    <text evidence="2">The sequence shown here is derived from an EMBL/GenBank/DDBJ whole genome shotgun (WGS) entry which is preliminary data.</text>
</comment>
<feature type="transmembrane region" description="Helical" evidence="1">
    <location>
        <begin position="151"/>
        <end position="171"/>
    </location>
</feature>
<gene>
    <name evidence="2" type="ORF">B0I32_116241</name>
</gene>
<keyword evidence="1" id="KW-0472">Membrane</keyword>
<feature type="transmembrane region" description="Helical" evidence="1">
    <location>
        <begin position="248"/>
        <end position="270"/>
    </location>
</feature>
<dbReference type="InterPro" id="IPR010640">
    <property type="entry name" value="Low_temperature_requirement_A"/>
</dbReference>
<feature type="transmembrane region" description="Helical" evidence="1">
    <location>
        <begin position="291"/>
        <end position="308"/>
    </location>
</feature>
<name>A0A2T0MRF7_9ACTN</name>
<keyword evidence="1" id="KW-1133">Transmembrane helix</keyword>
<dbReference type="Pfam" id="PF06772">
    <property type="entry name" value="LtrA"/>
    <property type="match status" value="1"/>
</dbReference>
<evidence type="ECO:0000313" key="2">
    <source>
        <dbReference type="EMBL" id="PRX60850.1"/>
    </source>
</evidence>
<feature type="transmembrane region" description="Helical" evidence="1">
    <location>
        <begin position="90"/>
        <end position="113"/>
    </location>
</feature>
<keyword evidence="1" id="KW-0812">Transmembrane</keyword>
<reference evidence="2 3" key="1">
    <citation type="submission" date="2018-03" db="EMBL/GenBank/DDBJ databases">
        <title>Genomic Encyclopedia of Type Strains, Phase III (KMG-III): the genomes of soil and plant-associated and newly described type strains.</title>
        <authorList>
            <person name="Whitman W."/>
        </authorList>
    </citation>
    <scope>NUCLEOTIDE SEQUENCE [LARGE SCALE GENOMIC DNA]</scope>
    <source>
        <strain evidence="2 3">CGMCC 4.7104</strain>
    </source>
</reference>
<proteinExistence type="predicted"/>
<feature type="transmembrane region" description="Helical" evidence="1">
    <location>
        <begin position="119"/>
        <end position="139"/>
    </location>
</feature>
<dbReference type="PANTHER" id="PTHR36840">
    <property type="entry name" value="BLL5714 PROTEIN"/>
    <property type="match status" value="1"/>
</dbReference>
<feature type="transmembrane region" description="Helical" evidence="1">
    <location>
        <begin position="350"/>
        <end position="368"/>
    </location>
</feature>
<dbReference type="AlphaFoldDB" id="A0A2T0MRF7"/>
<evidence type="ECO:0000256" key="1">
    <source>
        <dbReference type="SAM" id="Phobius"/>
    </source>
</evidence>
<accession>A0A2T0MRF7</accession>
<feature type="transmembrane region" description="Helical" evidence="1">
    <location>
        <begin position="374"/>
        <end position="394"/>
    </location>
</feature>